<dbReference type="GO" id="GO:0008270">
    <property type="term" value="F:zinc ion binding"/>
    <property type="evidence" value="ECO:0007669"/>
    <property type="project" value="UniProtKB-KW"/>
</dbReference>
<name>A0AAV4F5A2_9GAST</name>
<keyword evidence="5" id="KW-1185">Reference proteome</keyword>
<dbReference type="GO" id="GO:0003676">
    <property type="term" value="F:nucleic acid binding"/>
    <property type="evidence" value="ECO:0007669"/>
    <property type="project" value="InterPro"/>
</dbReference>
<dbReference type="InterPro" id="IPR036875">
    <property type="entry name" value="Znf_CCHC_sf"/>
</dbReference>
<comment type="caution">
    <text evidence="4">The sequence shown here is derived from an EMBL/GenBank/DDBJ whole genome shotgun (WGS) entry which is preliminary data.</text>
</comment>
<evidence type="ECO:0000256" key="1">
    <source>
        <dbReference type="PROSITE-ProRule" id="PRU00047"/>
    </source>
</evidence>
<dbReference type="InterPro" id="IPR001878">
    <property type="entry name" value="Znf_CCHC"/>
</dbReference>
<evidence type="ECO:0000256" key="2">
    <source>
        <dbReference type="SAM" id="MobiDB-lite"/>
    </source>
</evidence>
<feature type="compositionally biased region" description="Basic and acidic residues" evidence="2">
    <location>
        <begin position="273"/>
        <end position="282"/>
    </location>
</feature>
<feature type="region of interest" description="Disordered" evidence="2">
    <location>
        <begin position="309"/>
        <end position="416"/>
    </location>
</feature>
<feature type="region of interest" description="Disordered" evidence="2">
    <location>
        <begin position="258"/>
        <end position="290"/>
    </location>
</feature>
<reference evidence="4 5" key="1">
    <citation type="journal article" date="2021" name="Elife">
        <title>Chloroplast acquisition without the gene transfer in kleptoplastic sea slugs, Plakobranchus ocellatus.</title>
        <authorList>
            <person name="Maeda T."/>
            <person name="Takahashi S."/>
            <person name="Yoshida T."/>
            <person name="Shimamura S."/>
            <person name="Takaki Y."/>
            <person name="Nagai Y."/>
            <person name="Toyoda A."/>
            <person name="Suzuki Y."/>
            <person name="Arimoto A."/>
            <person name="Ishii H."/>
            <person name="Satoh N."/>
            <person name="Nishiyama T."/>
            <person name="Hasebe M."/>
            <person name="Maruyama T."/>
            <person name="Minagawa J."/>
            <person name="Obokata J."/>
            <person name="Shigenobu S."/>
        </authorList>
    </citation>
    <scope>NUCLEOTIDE SEQUENCE [LARGE SCALE GENOMIC DNA]</scope>
</reference>
<protein>
    <submittedName>
        <fullName evidence="4">Nucleic-acid-binding protein from mobile element jockey</fullName>
    </submittedName>
</protein>
<gene>
    <name evidence="4" type="ORF">ElyMa_003725800</name>
</gene>
<proteinExistence type="predicted"/>
<dbReference type="SUPFAM" id="SSF57756">
    <property type="entry name" value="Retrovirus zinc finger-like domains"/>
    <property type="match status" value="1"/>
</dbReference>
<keyword evidence="1" id="KW-0479">Metal-binding</keyword>
<keyword evidence="1" id="KW-0863">Zinc-finger</keyword>
<dbReference type="AlphaFoldDB" id="A0AAV4F5A2"/>
<evidence type="ECO:0000313" key="5">
    <source>
        <dbReference type="Proteomes" id="UP000762676"/>
    </source>
</evidence>
<evidence type="ECO:0000313" key="4">
    <source>
        <dbReference type="EMBL" id="GFR68175.1"/>
    </source>
</evidence>
<dbReference type="PROSITE" id="PS50158">
    <property type="entry name" value="ZF_CCHC"/>
    <property type="match status" value="1"/>
</dbReference>
<feature type="compositionally biased region" description="Low complexity" evidence="2">
    <location>
        <begin position="325"/>
        <end position="341"/>
    </location>
</feature>
<dbReference type="SMART" id="SM00343">
    <property type="entry name" value="ZnF_C2HC"/>
    <property type="match status" value="2"/>
</dbReference>
<evidence type="ECO:0000259" key="3">
    <source>
        <dbReference type="PROSITE" id="PS50158"/>
    </source>
</evidence>
<dbReference type="EMBL" id="BMAT01007633">
    <property type="protein sequence ID" value="GFR68175.1"/>
    <property type="molecule type" value="Genomic_DNA"/>
</dbReference>
<organism evidence="4 5">
    <name type="scientific">Elysia marginata</name>
    <dbReference type="NCBI Taxonomy" id="1093978"/>
    <lineage>
        <taxon>Eukaryota</taxon>
        <taxon>Metazoa</taxon>
        <taxon>Spiralia</taxon>
        <taxon>Lophotrochozoa</taxon>
        <taxon>Mollusca</taxon>
        <taxon>Gastropoda</taxon>
        <taxon>Heterobranchia</taxon>
        <taxon>Euthyneura</taxon>
        <taxon>Panpulmonata</taxon>
        <taxon>Sacoglossa</taxon>
        <taxon>Placobranchoidea</taxon>
        <taxon>Plakobranchidae</taxon>
        <taxon>Elysia</taxon>
    </lineage>
</organism>
<feature type="domain" description="CCHC-type" evidence="3">
    <location>
        <begin position="191"/>
        <end position="204"/>
    </location>
</feature>
<keyword evidence="1" id="KW-0862">Zinc</keyword>
<dbReference type="Proteomes" id="UP000762676">
    <property type="component" value="Unassembled WGS sequence"/>
</dbReference>
<feature type="compositionally biased region" description="Pro residues" evidence="2">
    <location>
        <begin position="407"/>
        <end position="416"/>
    </location>
</feature>
<accession>A0AAV4F5A2</accession>
<sequence length="416" mass="45588">MGGKRGAESFCSPLAPQRIYLNVESVGGESVSDLSPFRLHREIMGILGGECKISKTKRGVMLEVARKSDEEKLTKMKELEGIKVKVARDTYLNISRGVINHKDLRGIKEEEFVECIPGVISARRTEIKRGEERIKTNTYVLTFDSPTTPSEVKARYLPVTVRPYVPTPMCCFRCNRFGHGRDRCRRNIDLCVKCGEPGHRGEECDRSHKCINCKGDHPASSKNCPKYLEEQAILRYRAHNGGTFGQARAAVVVEVAKENSTTKKARHTNVKPKTNETRKPQTFERYGTNPEVDLESIDSIWSVPKDFCRAGRRAGGTSPPRPAPRRQSPPSQQPSPSQQSPPSQPPPRAPAPEDSDSGYMDTDLGSAVSADPGGCPLSPLVLIKAEWPPSPGPTKAAEGKRCKGLAGPPPGGLPGK</sequence>